<protein>
    <submittedName>
        <fullName evidence="1">Uncharacterized protein</fullName>
    </submittedName>
</protein>
<keyword evidence="2" id="KW-1185">Reference proteome</keyword>
<reference evidence="1" key="1">
    <citation type="submission" date="2018-05" db="EMBL/GenBank/DDBJ databases">
        <title>Draft genome of Mucuna pruriens seed.</title>
        <authorList>
            <person name="Nnadi N.E."/>
            <person name="Vos R."/>
            <person name="Hasami M.H."/>
            <person name="Devisetty U.K."/>
            <person name="Aguiy J.C."/>
        </authorList>
    </citation>
    <scope>NUCLEOTIDE SEQUENCE [LARGE SCALE GENOMIC DNA]</scope>
    <source>
        <strain evidence="1">JCA_2017</strain>
    </source>
</reference>
<sequence>MEDEVFGEGSALIFGQPFLMTTRTKINVHAGILPIDEVPETFQYVEFPIANTSKSGVTRVATLINIESDFWRVFRKANMAESNSKGKKKVETNSNI</sequence>
<name>A0A371DZU8_MUCPR</name>
<evidence type="ECO:0000313" key="2">
    <source>
        <dbReference type="Proteomes" id="UP000257109"/>
    </source>
</evidence>
<evidence type="ECO:0000313" key="1">
    <source>
        <dbReference type="EMBL" id="RDX58060.1"/>
    </source>
</evidence>
<gene>
    <name evidence="1" type="ORF">CR513_62652</name>
</gene>
<accession>A0A371DZU8</accession>
<proteinExistence type="predicted"/>
<feature type="non-terminal residue" evidence="1">
    <location>
        <position position="1"/>
    </location>
</feature>
<dbReference type="Proteomes" id="UP000257109">
    <property type="component" value="Unassembled WGS sequence"/>
</dbReference>
<dbReference type="EMBL" id="QJKJ01017880">
    <property type="protein sequence ID" value="RDX58060.1"/>
    <property type="molecule type" value="Genomic_DNA"/>
</dbReference>
<dbReference type="OrthoDB" id="1744168at2759"/>
<organism evidence="1 2">
    <name type="scientific">Mucuna pruriens</name>
    <name type="common">Velvet bean</name>
    <name type="synonym">Dolichos pruriens</name>
    <dbReference type="NCBI Taxonomy" id="157652"/>
    <lineage>
        <taxon>Eukaryota</taxon>
        <taxon>Viridiplantae</taxon>
        <taxon>Streptophyta</taxon>
        <taxon>Embryophyta</taxon>
        <taxon>Tracheophyta</taxon>
        <taxon>Spermatophyta</taxon>
        <taxon>Magnoliopsida</taxon>
        <taxon>eudicotyledons</taxon>
        <taxon>Gunneridae</taxon>
        <taxon>Pentapetalae</taxon>
        <taxon>rosids</taxon>
        <taxon>fabids</taxon>
        <taxon>Fabales</taxon>
        <taxon>Fabaceae</taxon>
        <taxon>Papilionoideae</taxon>
        <taxon>50 kb inversion clade</taxon>
        <taxon>NPAAA clade</taxon>
        <taxon>indigoferoid/millettioid clade</taxon>
        <taxon>Phaseoleae</taxon>
        <taxon>Mucuna</taxon>
    </lineage>
</organism>
<comment type="caution">
    <text evidence="1">The sequence shown here is derived from an EMBL/GenBank/DDBJ whole genome shotgun (WGS) entry which is preliminary data.</text>
</comment>
<dbReference type="AlphaFoldDB" id="A0A371DZU8"/>